<feature type="compositionally biased region" description="Low complexity" evidence="2">
    <location>
        <begin position="327"/>
        <end position="339"/>
    </location>
</feature>
<gene>
    <name evidence="4" type="ORF">AWC38_SpisGene8544</name>
</gene>
<dbReference type="EMBL" id="LSMT01000118">
    <property type="protein sequence ID" value="PFX26756.1"/>
    <property type="molecule type" value="Genomic_DNA"/>
</dbReference>
<dbReference type="Proteomes" id="UP000225706">
    <property type="component" value="Unassembled WGS sequence"/>
</dbReference>
<feature type="signal peptide" evidence="3">
    <location>
        <begin position="1"/>
        <end position="20"/>
    </location>
</feature>
<keyword evidence="5" id="KW-1185">Reference proteome</keyword>
<feature type="region of interest" description="Disordered" evidence="2">
    <location>
        <begin position="366"/>
        <end position="388"/>
    </location>
</feature>
<evidence type="ECO:0000256" key="3">
    <source>
        <dbReference type="SAM" id="SignalP"/>
    </source>
</evidence>
<feature type="compositionally biased region" description="Low complexity" evidence="2">
    <location>
        <begin position="368"/>
        <end position="388"/>
    </location>
</feature>
<reference evidence="5" key="1">
    <citation type="journal article" date="2017" name="bioRxiv">
        <title>Comparative analysis of the genomes of Stylophora pistillata and Acropora digitifera provides evidence for extensive differences between species of corals.</title>
        <authorList>
            <person name="Voolstra C.R."/>
            <person name="Li Y."/>
            <person name="Liew Y.J."/>
            <person name="Baumgarten S."/>
            <person name="Zoccola D."/>
            <person name="Flot J.-F."/>
            <person name="Tambutte S."/>
            <person name="Allemand D."/>
            <person name="Aranda M."/>
        </authorList>
    </citation>
    <scope>NUCLEOTIDE SEQUENCE [LARGE SCALE GENOMIC DNA]</scope>
</reference>
<evidence type="ECO:0000313" key="4">
    <source>
        <dbReference type="EMBL" id="PFX26756.1"/>
    </source>
</evidence>
<feature type="coiled-coil region" evidence="1">
    <location>
        <begin position="126"/>
        <end position="251"/>
    </location>
</feature>
<keyword evidence="3" id="KW-0732">Signal</keyword>
<dbReference type="AlphaFoldDB" id="A0A2B4SBL7"/>
<evidence type="ECO:0000313" key="5">
    <source>
        <dbReference type="Proteomes" id="UP000225706"/>
    </source>
</evidence>
<comment type="caution">
    <text evidence="4">The sequence shown here is derived from an EMBL/GenBank/DDBJ whole genome shotgun (WGS) entry which is preliminary data.</text>
</comment>
<keyword evidence="1" id="KW-0175">Coiled coil</keyword>
<feature type="region of interest" description="Disordered" evidence="2">
    <location>
        <begin position="300"/>
        <end position="353"/>
    </location>
</feature>
<accession>A0A2B4SBL7</accession>
<evidence type="ECO:0000256" key="1">
    <source>
        <dbReference type="SAM" id="Coils"/>
    </source>
</evidence>
<name>A0A2B4SBL7_STYPI</name>
<dbReference type="OrthoDB" id="5990206at2759"/>
<feature type="chain" id="PRO_5012654147" evidence="3">
    <location>
        <begin position="21"/>
        <end position="440"/>
    </location>
</feature>
<evidence type="ECO:0000256" key="2">
    <source>
        <dbReference type="SAM" id="MobiDB-lite"/>
    </source>
</evidence>
<organism evidence="4 5">
    <name type="scientific">Stylophora pistillata</name>
    <name type="common">Smooth cauliflower coral</name>
    <dbReference type="NCBI Taxonomy" id="50429"/>
    <lineage>
        <taxon>Eukaryota</taxon>
        <taxon>Metazoa</taxon>
        <taxon>Cnidaria</taxon>
        <taxon>Anthozoa</taxon>
        <taxon>Hexacorallia</taxon>
        <taxon>Scleractinia</taxon>
        <taxon>Astrocoeniina</taxon>
        <taxon>Pocilloporidae</taxon>
        <taxon>Stylophora</taxon>
    </lineage>
</organism>
<protein>
    <submittedName>
        <fullName evidence="4">Uncharacterized protein</fullName>
    </submittedName>
</protein>
<proteinExistence type="predicted"/>
<sequence length="440" mass="50113">MWKSIRLSLVFQSLLFHSDMWCNSSNTSEPSKFPQENSTDAYLSYGGGKLPSGFILQKNFQQTPNKNLLVPQPQIQYYTWSNPAQLMNYPVAHASHMGPVHGQMPYTPYSQQPLSNAGKTVLVNKFNNVRQDNEFLAEEMEEQKQRNSLLMQRITDLQKELKTVQQTAANLYNECQSIDETCERFSKQLDEEKNKLSETVTKTRRDISKVKVDAELVATLREEKDRSVLEIARLRDDVIDAEIDVDNLTIKFQYELGKMVIFPFWKLEEEIDKVLPRCGLKSYVEESSKEQIGNNISGRFCQERFPSGSNESSERKKSDDSLEENSAENSAEQSGSSSRESSEKDNVSDTSQITVIKINIPAEHSCSVDRSSSMNESVSNQSSPPSVNDGCVETGGEFVEDLSFAHSKTPTKPGKKIRKTCRFTRWLRRLCCMTKRNKDQ</sequence>